<evidence type="ECO:0000256" key="1">
    <source>
        <dbReference type="SAM" id="MobiDB-lite"/>
    </source>
</evidence>
<reference evidence="3 4" key="2">
    <citation type="journal article" date="2021" name="J. Hered.">
        <title>Feather Gene Expression Elucidates the Developmental Basis of Plumage Iridescence in African Starlings.</title>
        <authorList>
            <person name="Rubenstein D.R."/>
            <person name="Corvelo A."/>
            <person name="MacManes M.D."/>
            <person name="Maia R."/>
            <person name="Narzisi G."/>
            <person name="Rousaki A."/>
            <person name="Vandenabeele P."/>
            <person name="Shawkey M.D."/>
            <person name="Solomon J."/>
        </authorList>
    </citation>
    <scope>NUCLEOTIDE SEQUENCE [LARGE SCALE GENOMIC DNA]</scope>
    <source>
        <strain evidence="3">SS15</strain>
    </source>
</reference>
<protein>
    <submittedName>
        <fullName evidence="2">Uncharacterized protein</fullName>
    </submittedName>
</protein>
<evidence type="ECO:0000313" key="3">
    <source>
        <dbReference type="EMBL" id="KAI1238292.1"/>
    </source>
</evidence>
<evidence type="ECO:0000313" key="4">
    <source>
        <dbReference type="Proteomes" id="UP000618051"/>
    </source>
</evidence>
<accession>A0A835U2I6</accession>
<name>A0A835U2I6_9PASS</name>
<keyword evidence="4" id="KW-1185">Reference proteome</keyword>
<proteinExistence type="predicted"/>
<reference evidence="3" key="3">
    <citation type="submission" date="2022-01" db="EMBL/GenBank/DDBJ databases">
        <authorList>
            <person name="Rubenstein D.R."/>
        </authorList>
    </citation>
    <scope>NUCLEOTIDE SEQUENCE</scope>
    <source>
        <strain evidence="3">SS15</strain>
        <tissue evidence="3">Liver</tissue>
    </source>
</reference>
<dbReference type="EMBL" id="JADDUC010000002">
    <property type="protein sequence ID" value="KAG0136264.1"/>
    <property type="molecule type" value="Genomic_DNA"/>
</dbReference>
<gene>
    <name evidence="2" type="ORF">IHE44_000285</name>
    <name evidence="3" type="ORF">IHE44_0013012</name>
</gene>
<dbReference type="OrthoDB" id="10003372at2759"/>
<comment type="caution">
    <text evidence="2">The sequence shown here is derived from an EMBL/GenBank/DDBJ whole genome shotgun (WGS) entry which is preliminary data.</text>
</comment>
<dbReference type="EMBL" id="JADDUC020000006">
    <property type="protein sequence ID" value="KAI1238292.1"/>
    <property type="molecule type" value="Genomic_DNA"/>
</dbReference>
<organism evidence="2">
    <name type="scientific">Lamprotornis superbus</name>
    <dbReference type="NCBI Taxonomy" id="245042"/>
    <lineage>
        <taxon>Eukaryota</taxon>
        <taxon>Metazoa</taxon>
        <taxon>Chordata</taxon>
        <taxon>Craniata</taxon>
        <taxon>Vertebrata</taxon>
        <taxon>Euteleostomi</taxon>
        <taxon>Archelosauria</taxon>
        <taxon>Archosauria</taxon>
        <taxon>Dinosauria</taxon>
        <taxon>Saurischia</taxon>
        <taxon>Theropoda</taxon>
        <taxon>Coelurosauria</taxon>
        <taxon>Aves</taxon>
        <taxon>Neognathae</taxon>
        <taxon>Neoaves</taxon>
        <taxon>Telluraves</taxon>
        <taxon>Australaves</taxon>
        <taxon>Passeriformes</taxon>
        <taxon>Sturnidae</taxon>
        <taxon>Lamprotornis</taxon>
    </lineage>
</organism>
<sequence>REVALEPRRPGRGAGTPQAERVGPRPSAAQPGPRAHVGFRGRPRPAGSANRFRFLRRPAEGIFSASPRFGPYPKMASSAIMSAKNIVVPCCSEPCQARSLPVSHAQLAAVAGGHRSSEQLRQPGFPCSAPLRSSRHSTGFQRKQGVLLVHTNVVQRELTSCFASV</sequence>
<dbReference type="AlphaFoldDB" id="A0A835U2I6"/>
<feature type="non-terminal residue" evidence="2">
    <location>
        <position position="165"/>
    </location>
</feature>
<dbReference type="Proteomes" id="UP000618051">
    <property type="component" value="Unassembled WGS sequence"/>
</dbReference>
<evidence type="ECO:0000313" key="2">
    <source>
        <dbReference type="EMBL" id="KAG0136264.1"/>
    </source>
</evidence>
<reference evidence="2" key="1">
    <citation type="submission" date="2020-10" db="EMBL/GenBank/DDBJ databases">
        <title>Feather gene expression reveals the developmental basis of iridescence in African starlings.</title>
        <authorList>
            <person name="Rubenstein D.R."/>
        </authorList>
    </citation>
    <scope>NUCLEOTIDE SEQUENCE</scope>
    <source>
        <strain evidence="2">SS15</strain>
        <tissue evidence="2">Liver</tissue>
    </source>
</reference>
<feature type="region of interest" description="Disordered" evidence="1">
    <location>
        <begin position="1"/>
        <end position="48"/>
    </location>
</feature>